<accession>A0A0F3RV02</accession>
<keyword evidence="9 11" id="KW-0067">ATP-binding</keyword>
<comment type="subunit">
    <text evidence="3 11">The type I restriction/modification system is composed of three polypeptides R, M and S.</text>
</comment>
<comment type="function">
    <text evidence="11">Subunit R is required for both nuclease and ATPase activities, but not for modification.</text>
</comment>
<dbReference type="AlphaFoldDB" id="A0A0F3RV02"/>
<dbReference type="GO" id="GO:0003677">
    <property type="term" value="F:DNA binding"/>
    <property type="evidence" value="ECO:0007669"/>
    <property type="project" value="UniProtKB-KW"/>
</dbReference>
<dbReference type="GO" id="GO:0005524">
    <property type="term" value="F:ATP binding"/>
    <property type="evidence" value="ECO:0007669"/>
    <property type="project" value="UniProtKB-KW"/>
</dbReference>
<dbReference type="EMBL" id="JZCR01000003">
    <property type="protein sequence ID" value="KJW13811.1"/>
    <property type="molecule type" value="Genomic_DNA"/>
</dbReference>
<dbReference type="PROSITE" id="PS51192">
    <property type="entry name" value="HELICASE_ATP_BIND_1"/>
    <property type="match status" value="1"/>
</dbReference>
<dbReference type="Gene3D" id="1.20.58.910">
    <property type="match status" value="1"/>
</dbReference>
<dbReference type="InterPro" id="IPR051268">
    <property type="entry name" value="Type-I_R_enzyme_R_subunit"/>
</dbReference>
<dbReference type="PANTHER" id="PTHR30195">
    <property type="entry name" value="TYPE I SITE-SPECIFIC DEOXYRIBONUCLEASE PROTEIN SUBUNIT M AND R"/>
    <property type="match status" value="1"/>
</dbReference>
<evidence type="ECO:0000256" key="7">
    <source>
        <dbReference type="ARBA" id="ARBA00022759"/>
    </source>
</evidence>
<organism evidence="13 14">
    <name type="scientific">Levilactobacillus spicheri</name>
    <dbReference type="NCBI Taxonomy" id="216463"/>
    <lineage>
        <taxon>Bacteria</taxon>
        <taxon>Bacillati</taxon>
        <taxon>Bacillota</taxon>
        <taxon>Bacilli</taxon>
        <taxon>Lactobacillales</taxon>
        <taxon>Lactobacillaceae</taxon>
        <taxon>Levilactobacillus</taxon>
    </lineage>
</organism>
<dbReference type="CDD" id="cd18800">
    <property type="entry name" value="SF2_C_EcoR124I-like"/>
    <property type="match status" value="1"/>
</dbReference>
<dbReference type="NCBIfam" id="TIGR00348">
    <property type="entry name" value="hsdR"/>
    <property type="match status" value="1"/>
</dbReference>
<keyword evidence="5 11" id="KW-0547">Nucleotide-binding</keyword>
<dbReference type="Pfam" id="PF04313">
    <property type="entry name" value="HSDR_N"/>
    <property type="match status" value="1"/>
</dbReference>
<dbReference type="InterPro" id="IPR027417">
    <property type="entry name" value="P-loop_NTPase"/>
</dbReference>
<dbReference type="GO" id="GO:0009035">
    <property type="term" value="F:type I site-specific deoxyribonuclease activity"/>
    <property type="evidence" value="ECO:0007669"/>
    <property type="project" value="UniProtKB-EC"/>
</dbReference>
<evidence type="ECO:0000256" key="8">
    <source>
        <dbReference type="ARBA" id="ARBA00022801"/>
    </source>
</evidence>
<dbReference type="InterPro" id="IPR055180">
    <property type="entry name" value="HsdR_RecA-like_helicase_dom_2"/>
</dbReference>
<comment type="similarity">
    <text evidence="2 11">Belongs to the HsdR family.</text>
</comment>
<dbReference type="SUPFAM" id="SSF52540">
    <property type="entry name" value="P-loop containing nucleoside triphosphate hydrolases"/>
    <property type="match status" value="1"/>
</dbReference>
<dbReference type="PATRIC" id="fig|216463.3.peg.2011"/>
<dbReference type="Pfam" id="PF18766">
    <property type="entry name" value="SWI2_SNF2"/>
    <property type="match status" value="1"/>
</dbReference>
<evidence type="ECO:0000256" key="4">
    <source>
        <dbReference type="ARBA" id="ARBA00022722"/>
    </source>
</evidence>
<name>A0A0F3RV02_9LACO</name>
<dbReference type="STRING" id="216463.VC81_01115"/>
<evidence type="ECO:0000256" key="11">
    <source>
        <dbReference type="RuleBase" id="RU364115"/>
    </source>
</evidence>
<dbReference type="Proteomes" id="UP000033491">
    <property type="component" value="Unassembled WGS sequence"/>
</dbReference>
<evidence type="ECO:0000256" key="3">
    <source>
        <dbReference type="ARBA" id="ARBA00011296"/>
    </source>
</evidence>
<evidence type="ECO:0000313" key="14">
    <source>
        <dbReference type="Proteomes" id="UP000033491"/>
    </source>
</evidence>
<dbReference type="OrthoDB" id="9758243at2"/>
<reference evidence="13 14" key="1">
    <citation type="submission" date="2015-03" db="EMBL/GenBank/DDBJ databases">
        <authorList>
            <person name="Zheng J."/>
            <person name="Ganezle M."/>
        </authorList>
    </citation>
    <scope>NUCLEOTIDE SEQUENCE [LARGE SCALE GENOMIC DNA]</scope>
    <source>
        <strain evidence="13 14">LP38</strain>
    </source>
</reference>
<dbReference type="Gene3D" id="3.40.50.300">
    <property type="entry name" value="P-loop containing nucleotide triphosphate hydrolases"/>
    <property type="match status" value="2"/>
</dbReference>
<evidence type="ECO:0000256" key="1">
    <source>
        <dbReference type="ARBA" id="ARBA00000851"/>
    </source>
</evidence>
<dbReference type="EC" id="3.1.21.3" evidence="11"/>
<feature type="domain" description="Helicase ATP-binding" evidence="12">
    <location>
        <begin position="271"/>
        <end position="425"/>
    </location>
</feature>
<proteinExistence type="inferred from homology"/>
<evidence type="ECO:0000256" key="2">
    <source>
        <dbReference type="ARBA" id="ARBA00008598"/>
    </source>
</evidence>
<evidence type="ECO:0000256" key="5">
    <source>
        <dbReference type="ARBA" id="ARBA00022741"/>
    </source>
</evidence>
<dbReference type="RefSeq" id="WP_045806307.1">
    <property type="nucleotide sequence ID" value="NZ_JZCR01000003.1"/>
</dbReference>
<dbReference type="InterPro" id="IPR040980">
    <property type="entry name" value="SWI2_SNF2"/>
</dbReference>
<comment type="caution">
    <text evidence="13">The sequence shown here is derived from an EMBL/GenBank/DDBJ whole genome shotgun (WGS) entry which is preliminary data.</text>
</comment>
<sequence>MATDYQSEAALEEQFMKRLNALGYQTVKLPDEAAVVAHFREVLNDRNRKNLTPTGATDPHPLSDAEFARVLNALVGSRTIYEIGQLLRGSDTQPYGKINIQRDDNSELYLEIFNGHEFTANRYEVAHQITVPGKYTNRYDVTILINGLPLVQVELKRRGVEFTQAFNQIIRYRDESFRQLFRFVQLFVISNGDDTRYFANGDGELNSNFMFYWTDEQNHWLNDLDAFASSFFHRERLHSLIAEYTIFDSDHQRMLIMRPYQVYAAEAIIQQAQEHPHDNGYIWHTTGSGKTITAFKASQLIAHRTDTKKVIFLIDRSDLDIQTAKNFNAYLPNVGSEPALDRTNNTYALVQQLKNSKDSLIVTTIQKMSHAIKDPRYRDVLTPYHDEHVVFIEDEAHRSQFGKMRTEINRWFQNAQHFGFTGTPIFPENVGADGRTTETLYGQCLHKYLIQDAIRDHNVLGFSIQYINTFKGKDQIEDGDEEVAKIDKREVLEAEPRLTQVVQHIMLNHDQVTHRRHYNAILTVSNTELALKYYHIFRKLDPKHQLKVATIFTWAANEEDAEQKQTVDSTQSKINAQTSRHGLDEAIQDYNAQYGTNFSTDGFKDYFADVSKRMKGHNDQTPEDNIDILIVVNMFLTGFDSPRLSTLYVDKKLQWHNLIQAFSRTNRVERAAKPFGNVIAYRNIKGDTDAAVELFSQGSSQAFFVPTYEELSQQYDEAIAKLHEVVADPQAVDGLYDQGNEAVKKFVLAFRDVLRLNNKIRVYDDYDKNQVAGLSPQDMESYRSKYSEAYRKLHQEDEEGPVGSILDDVDFEIELLATDVIDVQYIVNLIKAINLDNNVNMESDRKKIQHLLENADSDELALKADLLAAFLDEVVPRLPADANVGSELNKYLAKKREESVTNFSNEVHLPQDVVDDQLAHYDFYGKADDEQLNQAFNTAGVKFIEKIKLKTRVTGFIKKTLKRFARV</sequence>
<dbReference type="Pfam" id="PF12008">
    <property type="entry name" value="EcoR124_C"/>
    <property type="match status" value="1"/>
</dbReference>
<keyword evidence="4" id="KW-0540">Nuclease</keyword>
<keyword evidence="10 11" id="KW-0238">DNA-binding</keyword>
<evidence type="ECO:0000256" key="9">
    <source>
        <dbReference type="ARBA" id="ARBA00022840"/>
    </source>
</evidence>
<dbReference type="Gene3D" id="3.90.1570.50">
    <property type="match status" value="1"/>
</dbReference>
<evidence type="ECO:0000256" key="10">
    <source>
        <dbReference type="ARBA" id="ARBA00023125"/>
    </source>
</evidence>
<dbReference type="Pfam" id="PF22679">
    <property type="entry name" value="T1R_D3-like"/>
    <property type="match status" value="1"/>
</dbReference>
<evidence type="ECO:0000313" key="13">
    <source>
        <dbReference type="EMBL" id="KJW13811.1"/>
    </source>
</evidence>
<dbReference type="InterPro" id="IPR004473">
    <property type="entry name" value="Restrct_endonuc_typeI_HsdR"/>
</dbReference>
<dbReference type="InterPro" id="IPR014001">
    <property type="entry name" value="Helicase_ATP-bd"/>
</dbReference>
<protein>
    <recommendedName>
        <fullName evidence="11">Type I restriction enzyme endonuclease subunit</fullName>
        <shortName evidence="11">R protein</shortName>
        <ecNumber evidence="11">3.1.21.3</ecNumber>
    </recommendedName>
    <alternativeName>
        <fullName evidence="11">Type-1 restriction enzyme R protein</fullName>
    </alternativeName>
</protein>
<gene>
    <name evidence="13" type="ORF">VC81_01115</name>
</gene>
<dbReference type="GO" id="GO:0009307">
    <property type="term" value="P:DNA restriction-modification system"/>
    <property type="evidence" value="ECO:0007669"/>
    <property type="project" value="UniProtKB-KW"/>
</dbReference>
<keyword evidence="8 11" id="KW-0378">Hydrolase</keyword>
<evidence type="ECO:0000259" key="12">
    <source>
        <dbReference type="PROSITE" id="PS51192"/>
    </source>
</evidence>
<dbReference type="InterPro" id="IPR007409">
    <property type="entry name" value="Restrct_endonuc_type1_HsdR_N"/>
</dbReference>
<dbReference type="CDD" id="cd22332">
    <property type="entry name" value="HsdR_N"/>
    <property type="match status" value="1"/>
</dbReference>
<comment type="catalytic activity">
    <reaction evidence="1 11">
        <text>Endonucleolytic cleavage of DNA to give random double-stranded fragments with terminal 5'-phosphates, ATP is simultaneously hydrolyzed.</text>
        <dbReference type="EC" id="3.1.21.3"/>
    </reaction>
</comment>
<dbReference type="PANTHER" id="PTHR30195:SF16">
    <property type="entry name" value="TYPE I RESTRICTION ENZYME ENDONUCLEASE SUBUNIT"/>
    <property type="match status" value="1"/>
</dbReference>
<keyword evidence="7" id="KW-0255">Endonuclease</keyword>
<evidence type="ECO:0000256" key="6">
    <source>
        <dbReference type="ARBA" id="ARBA00022747"/>
    </source>
</evidence>
<dbReference type="SMART" id="SM00487">
    <property type="entry name" value="DEXDc"/>
    <property type="match status" value="1"/>
</dbReference>
<keyword evidence="6 11" id="KW-0680">Restriction system</keyword>
<dbReference type="InterPro" id="IPR022625">
    <property type="entry name" value="TypeI_RM_Rsu_C"/>
</dbReference>